<dbReference type="Proteomes" id="UP000078046">
    <property type="component" value="Unassembled WGS sequence"/>
</dbReference>
<protein>
    <submittedName>
        <fullName evidence="1">Uncharacterized protein</fullName>
    </submittedName>
</protein>
<gene>
    <name evidence="1" type="ORF">A3Q56_01774</name>
</gene>
<dbReference type="AlphaFoldDB" id="A0A177B878"/>
<reference evidence="1 2" key="1">
    <citation type="submission" date="2016-04" db="EMBL/GenBank/DDBJ databases">
        <title>The genome of Intoshia linei affirms orthonectids as highly simplified spiralians.</title>
        <authorList>
            <person name="Mikhailov K.V."/>
            <person name="Slusarev G.S."/>
            <person name="Nikitin M.A."/>
            <person name="Logacheva M.D."/>
            <person name="Penin A."/>
            <person name="Aleoshin V."/>
            <person name="Panchin Y.V."/>
        </authorList>
    </citation>
    <scope>NUCLEOTIDE SEQUENCE [LARGE SCALE GENOMIC DNA]</scope>
    <source>
        <strain evidence="1">Intl2013</strain>
        <tissue evidence="1">Whole animal</tissue>
    </source>
</reference>
<name>A0A177B878_9BILA</name>
<dbReference type="EMBL" id="LWCA01000145">
    <property type="protein sequence ID" value="OAF70466.1"/>
    <property type="molecule type" value="Genomic_DNA"/>
</dbReference>
<evidence type="ECO:0000313" key="1">
    <source>
        <dbReference type="EMBL" id="OAF70466.1"/>
    </source>
</evidence>
<comment type="caution">
    <text evidence="1">The sequence shown here is derived from an EMBL/GenBank/DDBJ whole genome shotgun (WGS) entry which is preliminary data.</text>
</comment>
<accession>A0A177B878</accession>
<evidence type="ECO:0000313" key="2">
    <source>
        <dbReference type="Proteomes" id="UP000078046"/>
    </source>
</evidence>
<keyword evidence="2" id="KW-1185">Reference proteome</keyword>
<proteinExistence type="predicted"/>
<sequence>MKKSKFKHIAAALTPKASAFIGLPNMIDRRKFTGVESKRGEEPQSLNTSFLKAISFQEIKEKIESIYDSDTTIYDYAETNMHDLNQHTLIAEPCNVEPNNENINQSKIYSYLENAIKRYEKHLFDTDTNSNINEVSDIMYQTLKLCLDCFDGILVPQTNKNEKIVFQQLHNENGKLRVMISRLSFEISQLTSQKYIIPDGPFHKSKVDIAVLQINNIYDERIQKMTKILMDYKYKFNKNCKILTQVLKKVENYERSIINEFSKLYMENMALKDEIRKLSKSSP</sequence>
<organism evidence="1 2">
    <name type="scientific">Intoshia linei</name>
    <dbReference type="NCBI Taxonomy" id="1819745"/>
    <lineage>
        <taxon>Eukaryota</taxon>
        <taxon>Metazoa</taxon>
        <taxon>Spiralia</taxon>
        <taxon>Lophotrochozoa</taxon>
        <taxon>Mesozoa</taxon>
        <taxon>Orthonectida</taxon>
        <taxon>Rhopaluridae</taxon>
        <taxon>Intoshia</taxon>
    </lineage>
</organism>